<dbReference type="EMBL" id="JAGZMU010000005">
    <property type="protein sequence ID" value="MBS4893729.1"/>
    <property type="molecule type" value="Genomic_DNA"/>
</dbReference>
<proteinExistence type="predicted"/>
<evidence type="ECO:0000313" key="2">
    <source>
        <dbReference type="Proteomes" id="UP000778864"/>
    </source>
</evidence>
<evidence type="ECO:0000313" key="1">
    <source>
        <dbReference type="EMBL" id="MBS4893729.1"/>
    </source>
</evidence>
<gene>
    <name evidence="1" type="ORF">KHZ90_08140</name>
</gene>
<comment type="caution">
    <text evidence="1">The sequence shown here is derived from an EMBL/GenBank/DDBJ whole genome shotgun (WGS) entry which is preliminary data.</text>
</comment>
<reference evidence="1" key="1">
    <citation type="submission" date="2021-02" db="EMBL/GenBank/DDBJ databases">
        <title>Infant gut strain persistence is associated with maternal origin, phylogeny, and functional potential including surface adhesion and iron acquisition.</title>
        <authorList>
            <person name="Lou Y.C."/>
        </authorList>
    </citation>
    <scope>NUCLEOTIDE SEQUENCE</scope>
    <source>
        <strain evidence="1">L3_108_031G1_dasL3_108_031G1_concoct_20</strain>
    </source>
</reference>
<dbReference type="Proteomes" id="UP000778864">
    <property type="component" value="Unassembled WGS sequence"/>
</dbReference>
<protein>
    <submittedName>
        <fullName evidence="1">Uncharacterized protein</fullName>
    </submittedName>
</protein>
<name>A0A942WN23_VEIPA</name>
<organism evidence="1 2">
    <name type="scientific">Veillonella parvula</name>
    <name type="common">Staphylococcus parvulus</name>
    <dbReference type="NCBI Taxonomy" id="29466"/>
    <lineage>
        <taxon>Bacteria</taxon>
        <taxon>Bacillati</taxon>
        <taxon>Bacillota</taxon>
        <taxon>Negativicutes</taxon>
        <taxon>Veillonellales</taxon>
        <taxon>Veillonellaceae</taxon>
        <taxon>Veillonella</taxon>
    </lineage>
</organism>
<sequence length="133" mass="15969">MFNKYKENYEKSIITKFDLVEKYLTDCACGVAKIYSYTLQYLNFNYKNGMIIELKGVYKTNKNHSICIKLDLDIDEVFKRMNYDNSFAINAIICCLQEIFDKKRKSIIDKINRCEYKIPDKEWNVIDDLHYRI</sequence>
<dbReference type="AlphaFoldDB" id="A0A942WN23"/>
<accession>A0A942WN23</accession>